<proteinExistence type="predicted"/>
<protein>
    <submittedName>
        <fullName evidence="1">Uncharacterized protein</fullName>
    </submittedName>
</protein>
<organism evidence="1">
    <name type="scientific">Siphoviridae sp. ct1SN28</name>
    <dbReference type="NCBI Taxonomy" id="2825308"/>
    <lineage>
        <taxon>Viruses</taxon>
        <taxon>Duplodnaviria</taxon>
        <taxon>Heunggongvirae</taxon>
        <taxon>Uroviricota</taxon>
        <taxon>Caudoviricetes</taxon>
    </lineage>
</organism>
<sequence>MDRLLELYSMSKPPIVETLAKGEHAGFEFFILWYSSHPNAYIKIPKGHPYYEKDYGEIDSKRMVHGGFTFSGEDLDKRYRLPEGWYLGWDYGHRYDFINLHGRHLNGVKWMVEDIERDCKEVIDEIIKEAK</sequence>
<evidence type="ECO:0000313" key="1">
    <source>
        <dbReference type="EMBL" id="DAF84842.1"/>
    </source>
</evidence>
<reference evidence="1" key="1">
    <citation type="journal article" date="2021" name="Proc. Natl. Acad. Sci. U.S.A.">
        <title>A Catalog of Tens of Thousands of Viruses from Human Metagenomes Reveals Hidden Associations with Chronic Diseases.</title>
        <authorList>
            <person name="Tisza M.J."/>
            <person name="Buck C.B."/>
        </authorList>
    </citation>
    <scope>NUCLEOTIDE SEQUENCE</scope>
    <source>
        <strain evidence="1">Ct1SN28</strain>
    </source>
</reference>
<dbReference type="EMBL" id="BK015910">
    <property type="protein sequence ID" value="DAF84842.1"/>
    <property type="molecule type" value="Genomic_DNA"/>
</dbReference>
<accession>A0A8S5TRK9</accession>
<name>A0A8S5TRK9_9CAUD</name>